<dbReference type="Proteomes" id="UP000230233">
    <property type="component" value="Unassembled WGS sequence"/>
</dbReference>
<keyword evidence="1" id="KW-0732">Signal</keyword>
<sequence length="163" mass="17895">MKMLLHIILLLAIAISVTSATFSKKDQKAIADQLNVVRAKYAEMENIGNMHEVKFDEDLLKIAVRIANCEDLKGGIDIVKKSELEETSTNSGAVPMHLLPMRTEIACVQNLLTCTKFSEPICLLAPYTTEKQIKRGSIGSECTNGVVERKLCKAPRPAPAPSQ</sequence>
<comment type="caution">
    <text evidence="2">The sequence shown here is derived from an EMBL/GenBank/DDBJ whole genome shotgun (WGS) entry which is preliminary data.</text>
</comment>
<proteinExistence type="predicted"/>
<evidence type="ECO:0008006" key="4">
    <source>
        <dbReference type="Google" id="ProtNLM"/>
    </source>
</evidence>
<dbReference type="AlphaFoldDB" id="A0A2G5SGU4"/>
<dbReference type="EMBL" id="PDUG01000008">
    <property type="protein sequence ID" value="PIC14335.1"/>
    <property type="molecule type" value="Genomic_DNA"/>
</dbReference>
<evidence type="ECO:0000256" key="1">
    <source>
        <dbReference type="SAM" id="SignalP"/>
    </source>
</evidence>
<reference evidence="3" key="1">
    <citation type="submission" date="2017-10" db="EMBL/GenBank/DDBJ databases">
        <title>Rapid genome shrinkage in a self-fertile nematode reveals novel sperm competition proteins.</title>
        <authorList>
            <person name="Yin D."/>
            <person name="Schwarz E.M."/>
            <person name="Thomas C.G."/>
            <person name="Felde R.L."/>
            <person name="Korf I.F."/>
            <person name="Cutter A.D."/>
            <person name="Schartner C.M."/>
            <person name="Ralston E.J."/>
            <person name="Meyer B.J."/>
            <person name="Haag E.S."/>
        </authorList>
    </citation>
    <scope>NUCLEOTIDE SEQUENCE [LARGE SCALE GENOMIC DNA]</scope>
    <source>
        <strain evidence="3">JU1422</strain>
    </source>
</reference>
<organism evidence="2 3">
    <name type="scientific">Caenorhabditis nigoni</name>
    <dbReference type="NCBI Taxonomy" id="1611254"/>
    <lineage>
        <taxon>Eukaryota</taxon>
        <taxon>Metazoa</taxon>
        <taxon>Ecdysozoa</taxon>
        <taxon>Nematoda</taxon>
        <taxon>Chromadorea</taxon>
        <taxon>Rhabditida</taxon>
        <taxon>Rhabditina</taxon>
        <taxon>Rhabditomorpha</taxon>
        <taxon>Rhabditoidea</taxon>
        <taxon>Rhabditidae</taxon>
        <taxon>Peloderinae</taxon>
        <taxon>Caenorhabditis</taxon>
    </lineage>
</organism>
<accession>A0A2G5SGU4</accession>
<feature type="signal peptide" evidence="1">
    <location>
        <begin position="1"/>
        <end position="20"/>
    </location>
</feature>
<evidence type="ECO:0000313" key="2">
    <source>
        <dbReference type="EMBL" id="PIC14335.1"/>
    </source>
</evidence>
<dbReference type="SUPFAM" id="SSF55797">
    <property type="entry name" value="PR-1-like"/>
    <property type="match status" value="1"/>
</dbReference>
<name>A0A2G5SGU4_9PELO</name>
<gene>
    <name evidence="2" type="ORF">B9Z55_027274</name>
</gene>
<protein>
    <recommendedName>
        <fullName evidence="4">DUF19 domain-containing protein</fullName>
    </recommendedName>
</protein>
<feature type="chain" id="PRO_5013781264" description="DUF19 domain-containing protein" evidence="1">
    <location>
        <begin position="21"/>
        <end position="163"/>
    </location>
</feature>
<evidence type="ECO:0000313" key="3">
    <source>
        <dbReference type="Proteomes" id="UP000230233"/>
    </source>
</evidence>
<dbReference type="InterPro" id="IPR035940">
    <property type="entry name" value="CAP_sf"/>
</dbReference>
<keyword evidence="3" id="KW-1185">Reference proteome</keyword>